<dbReference type="Pfam" id="PF04248">
    <property type="entry name" value="NTP_transf_9"/>
    <property type="match status" value="1"/>
</dbReference>
<feature type="domain" description="DUF427" evidence="1">
    <location>
        <begin position="1"/>
        <end position="94"/>
    </location>
</feature>
<organism evidence="2 3">
    <name type="scientific">Microbacterium suwonense</name>
    <dbReference type="NCBI Taxonomy" id="683047"/>
    <lineage>
        <taxon>Bacteria</taxon>
        <taxon>Bacillati</taxon>
        <taxon>Actinomycetota</taxon>
        <taxon>Actinomycetes</taxon>
        <taxon>Micrococcales</taxon>
        <taxon>Microbacteriaceae</taxon>
        <taxon>Microbacterium</taxon>
    </lineage>
</organism>
<gene>
    <name evidence="2" type="ORF">GCM10025863_24580</name>
</gene>
<sequence>MKAVLEGTVIAEADDAETILIEGNHYFPAISLRRGELVESPTEYTCPWKGAAQYYSLVLDGRTHTDLAWAYPTPYPTAIEKVGRDFSGYLAFDPSVQVGP</sequence>
<reference evidence="3" key="1">
    <citation type="journal article" date="2019" name="Int. J. Syst. Evol. Microbiol.">
        <title>The Global Catalogue of Microorganisms (GCM) 10K type strain sequencing project: providing services to taxonomists for standard genome sequencing and annotation.</title>
        <authorList>
            <consortium name="The Broad Institute Genomics Platform"/>
            <consortium name="The Broad Institute Genome Sequencing Center for Infectious Disease"/>
            <person name="Wu L."/>
            <person name="Ma J."/>
        </authorList>
    </citation>
    <scope>NUCLEOTIDE SEQUENCE [LARGE SCALE GENOMIC DNA]</scope>
    <source>
        <strain evidence="3">NBRC 106310</strain>
    </source>
</reference>
<keyword evidence="3" id="KW-1185">Reference proteome</keyword>
<dbReference type="PANTHER" id="PTHR34310:SF5">
    <property type="entry name" value="DUF427 DOMAIN PROTEIN (AFU_ORTHOLOGUE AFUA_3G02220)"/>
    <property type="match status" value="1"/>
</dbReference>
<dbReference type="InterPro" id="IPR007361">
    <property type="entry name" value="DUF427"/>
</dbReference>
<proteinExistence type="predicted"/>
<dbReference type="Gene3D" id="2.170.150.40">
    <property type="entry name" value="Domain of unknown function (DUF427)"/>
    <property type="match status" value="1"/>
</dbReference>
<dbReference type="PANTHER" id="PTHR34310">
    <property type="entry name" value="DUF427 DOMAIN PROTEIN (AFU_ORTHOLOGUE AFUA_3G02220)"/>
    <property type="match status" value="1"/>
</dbReference>
<dbReference type="EMBL" id="AP027728">
    <property type="protein sequence ID" value="BDZ39844.1"/>
    <property type="molecule type" value="Genomic_DNA"/>
</dbReference>
<dbReference type="InterPro" id="IPR038694">
    <property type="entry name" value="DUF427_sf"/>
</dbReference>
<evidence type="ECO:0000313" key="2">
    <source>
        <dbReference type="EMBL" id="BDZ39844.1"/>
    </source>
</evidence>
<dbReference type="RefSeq" id="WP_286300264.1">
    <property type="nucleotide sequence ID" value="NZ_AP027728.1"/>
</dbReference>
<evidence type="ECO:0000259" key="1">
    <source>
        <dbReference type="Pfam" id="PF04248"/>
    </source>
</evidence>
<accession>A0ABM8FVY6</accession>
<dbReference type="Proteomes" id="UP001321543">
    <property type="component" value="Chromosome"/>
</dbReference>
<name>A0ABM8FVY6_9MICO</name>
<evidence type="ECO:0000313" key="3">
    <source>
        <dbReference type="Proteomes" id="UP001321543"/>
    </source>
</evidence>
<protein>
    <recommendedName>
        <fullName evidence="1">DUF427 domain-containing protein</fullName>
    </recommendedName>
</protein>